<keyword evidence="2" id="KW-0808">Transferase</keyword>
<dbReference type="GO" id="GO:0016740">
    <property type="term" value="F:transferase activity"/>
    <property type="evidence" value="ECO:0007669"/>
    <property type="project" value="UniProtKB-KW"/>
</dbReference>
<gene>
    <name evidence="5" type="ORF">CcCBS67573_g01538</name>
</gene>
<evidence type="ECO:0000259" key="4">
    <source>
        <dbReference type="SMART" id="SM00672"/>
    </source>
</evidence>
<keyword evidence="3" id="KW-0732">Signal</keyword>
<feature type="chain" id="PRO_5021283937" description="Glycosyl transferase CAP10 domain-containing protein" evidence="3">
    <location>
        <begin position="26"/>
        <end position="488"/>
    </location>
</feature>
<dbReference type="Proteomes" id="UP000320333">
    <property type="component" value="Unassembled WGS sequence"/>
</dbReference>
<evidence type="ECO:0000256" key="3">
    <source>
        <dbReference type="SAM" id="SignalP"/>
    </source>
</evidence>
<feature type="domain" description="Glycosyl transferase CAP10" evidence="4">
    <location>
        <begin position="201"/>
        <end position="487"/>
    </location>
</feature>
<dbReference type="AlphaFoldDB" id="A0A507FLI8"/>
<proteinExistence type="inferred from homology"/>
<sequence length="488" mass="55651">MRRSTAAVAVLVLVVALYSVYQSFAFESGSHEGRQRMASQYKSMYGRNPPSGFSEWATFAHRHSCITDMSAYAQISRQMLPFRPITSNGDAMSPITPAVFATIADHGVTGANAHFLNGVFSLANGGKELLFSTSYETDHKWYVLDPIAHLIPRRKSFQFFINGGDEPRGVLADADSRFDYTHMSQVFEHSECMRRTFNRTLSNSTDAPLAAYKLFAGTQSIRSQHGALQHPSSFNVTNTHAPIFSQATLPCFSDIAIPLGYHIEIARNPPKDNIPWSKKRNVLFWRGSTTGGQFHADSPWQSYPRIQLMKWARAFEKQHPDLCFDAGDPESLKQSLVRDKDSRIQLDIGFSSYAGMDNSVLSQFKDLYPLKKRVSFRETMAFKYLVVVDGNSWPSRLQSYLATNSVVLYNGIFVDWYNWQLEPWVHYVPVRLDYGDLDEVLQWLRDNDDRARAISERARNLMRRINRIEQLQCYTALALMEYSDAYDV</sequence>
<dbReference type="SMART" id="SM00672">
    <property type="entry name" value="CAP10"/>
    <property type="match status" value="1"/>
</dbReference>
<dbReference type="PANTHER" id="PTHR12203:SF35">
    <property type="entry name" value="PROTEIN O-GLUCOSYLTRANSFERASE 1"/>
    <property type="match status" value="1"/>
</dbReference>
<comment type="caution">
    <text evidence="5">The sequence shown here is derived from an EMBL/GenBank/DDBJ whole genome shotgun (WGS) entry which is preliminary data.</text>
</comment>
<dbReference type="InterPro" id="IPR006598">
    <property type="entry name" value="CAP10"/>
</dbReference>
<evidence type="ECO:0000256" key="1">
    <source>
        <dbReference type="ARBA" id="ARBA00010118"/>
    </source>
</evidence>
<dbReference type="Pfam" id="PF05686">
    <property type="entry name" value="Glyco_transf_90"/>
    <property type="match status" value="1"/>
</dbReference>
<evidence type="ECO:0000313" key="6">
    <source>
        <dbReference type="Proteomes" id="UP000320333"/>
    </source>
</evidence>
<organism evidence="5 6">
    <name type="scientific">Chytriomyces confervae</name>
    <dbReference type="NCBI Taxonomy" id="246404"/>
    <lineage>
        <taxon>Eukaryota</taxon>
        <taxon>Fungi</taxon>
        <taxon>Fungi incertae sedis</taxon>
        <taxon>Chytridiomycota</taxon>
        <taxon>Chytridiomycota incertae sedis</taxon>
        <taxon>Chytridiomycetes</taxon>
        <taxon>Chytridiales</taxon>
        <taxon>Chytriomycetaceae</taxon>
        <taxon>Chytriomyces</taxon>
    </lineage>
</organism>
<dbReference type="EMBL" id="QEAP01000026">
    <property type="protein sequence ID" value="TPX77184.1"/>
    <property type="molecule type" value="Genomic_DNA"/>
</dbReference>
<name>A0A507FLI8_9FUNG</name>
<comment type="similarity">
    <text evidence="1">Belongs to the glycosyltransferase 90 family.</text>
</comment>
<evidence type="ECO:0000256" key="2">
    <source>
        <dbReference type="ARBA" id="ARBA00022679"/>
    </source>
</evidence>
<keyword evidence="6" id="KW-1185">Reference proteome</keyword>
<dbReference type="OrthoDB" id="541052at2759"/>
<evidence type="ECO:0000313" key="5">
    <source>
        <dbReference type="EMBL" id="TPX77184.1"/>
    </source>
</evidence>
<protein>
    <recommendedName>
        <fullName evidence="4">Glycosyl transferase CAP10 domain-containing protein</fullName>
    </recommendedName>
</protein>
<accession>A0A507FLI8</accession>
<dbReference type="PANTHER" id="PTHR12203">
    <property type="entry name" value="KDEL LYS-ASP-GLU-LEU CONTAINING - RELATED"/>
    <property type="match status" value="1"/>
</dbReference>
<feature type="signal peptide" evidence="3">
    <location>
        <begin position="1"/>
        <end position="25"/>
    </location>
</feature>
<dbReference type="InterPro" id="IPR051091">
    <property type="entry name" value="O-Glucosyltr/Glycosyltrsf_90"/>
</dbReference>
<reference evidence="5 6" key="1">
    <citation type="journal article" date="2019" name="Sci. Rep.">
        <title>Comparative genomics of chytrid fungi reveal insights into the obligate biotrophic and pathogenic lifestyle of Synchytrium endobioticum.</title>
        <authorList>
            <person name="van de Vossenberg B.T.L.H."/>
            <person name="Warris S."/>
            <person name="Nguyen H.D.T."/>
            <person name="van Gent-Pelzer M.P.E."/>
            <person name="Joly D.L."/>
            <person name="van de Geest H.C."/>
            <person name="Bonants P.J.M."/>
            <person name="Smith D.S."/>
            <person name="Levesque C.A."/>
            <person name="van der Lee T.A.J."/>
        </authorList>
    </citation>
    <scope>NUCLEOTIDE SEQUENCE [LARGE SCALE GENOMIC DNA]</scope>
    <source>
        <strain evidence="5 6">CBS 675.73</strain>
    </source>
</reference>